<dbReference type="Gene3D" id="3.30.160.60">
    <property type="entry name" value="Classic Zinc Finger"/>
    <property type="match status" value="1"/>
</dbReference>
<sequence length="248" mass="27648">MDSSNAIVTSPDMLEESPHNVVQEDALSSKEIIDQSQSNEGVNNHESSLSKSVRASPPPRLSGSPENPPLPSPVDEEEEREYGCRYCEKVFSSKQALGGHMNAHKLERTIEKKILDRQMAPNCAYPSHFSGSLFNRSQKFFNRAMMNMPYFAQQCTTHRGMMRYGRAPPPLPGINEGYPGRPMPLPGNVTQFMARPGFSCLENRPPGIHSPMSVPNWNFLGEISNLQMNGRETRGVQDDSGLDLTLRL</sequence>
<keyword evidence="1" id="KW-0479">Metal-binding</keyword>
<dbReference type="Proteomes" id="UP000834106">
    <property type="component" value="Chromosome 19"/>
</dbReference>
<dbReference type="InterPro" id="IPR045320">
    <property type="entry name" value="JAGGED/SL1-like"/>
</dbReference>
<organism evidence="4 5">
    <name type="scientific">Fraxinus pennsylvanica</name>
    <dbReference type="NCBI Taxonomy" id="56036"/>
    <lineage>
        <taxon>Eukaryota</taxon>
        <taxon>Viridiplantae</taxon>
        <taxon>Streptophyta</taxon>
        <taxon>Embryophyta</taxon>
        <taxon>Tracheophyta</taxon>
        <taxon>Spermatophyta</taxon>
        <taxon>Magnoliopsida</taxon>
        <taxon>eudicotyledons</taxon>
        <taxon>Gunneridae</taxon>
        <taxon>Pentapetalae</taxon>
        <taxon>asterids</taxon>
        <taxon>lamiids</taxon>
        <taxon>Lamiales</taxon>
        <taxon>Oleaceae</taxon>
        <taxon>Oleeae</taxon>
        <taxon>Fraxinus</taxon>
    </lineage>
</organism>
<keyword evidence="1" id="KW-0863">Zinc-finger</keyword>
<accession>A0AAD2A780</accession>
<dbReference type="GO" id="GO:0003700">
    <property type="term" value="F:DNA-binding transcription factor activity"/>
    <property type="evidence" value="ECO:0007669"/>
    <property type="project" value="InterPro"/>
</dbReference>
<dbReference type="SUPFAM" id="SSF57667">
    <property type="entry name" value="beta-beta-alpha zinc fingers"/>
    <property type="match status" value="1"/>
</dbReference>
<evidence type="ECO:0000256" key="1">
    <source>
        <dbReference type="PROSITE-ProRule" id="PRU00042"/>
    </source>
</evidence>
<evidence type="ECO:0000256" key="2">
    <source>
        <dbReference type="SAM" id="MobiDB-lite"/>
    </source>
</evidence>
<dbReference type="InterPro" id="IPR036236">
    <property type="entry name" value="Znf_C2H2_sf"/>
</dbReference>
<keyword evidence="1" id="KW-0862">Zinc</keyword>
<evidence type="ECO:0000313" key="4">
    <source>
        <dbReference type="EMBL" id="CAI9782882.1"/>
    </source>
</evidence>
<evidence type="ECO:0000313" key="5">
    <source>
        <dbReference type="Proteomes" id="UP000834106"/>
    </source>
</evidence>
<protein>
    <recommendedName>
        <fullName evidence="3">C2H2-type domain-containing protein</fullName>
    </recommendedName>
</protein>
<evidence type="ECO:0000259" key="3">
    <source>
        <dbReference type="PROSITE" id="PS50157"/>
    </source>
</evidence>
<dbReference type="PANTHER" id="PTHR45730:SF109">
    <property type="entry name" value="ZINC FINGER PROTEIN KNUCKLES"/>
    <property type="match status" value="1"/>
</dbReference>
<dbReference type="GO" id="GO:0008270">
    <property type="term" value="F:zinc ion binding"/>
    <property type="evidence" value="ECO:0007669"/>
    <property type="project" value="UniProtKB-KW"/>
</dbReference>
<feature type="compositionally biased region" description="Polar residues" evidence="2">
    <location>
        <begin position="34"/>
        <end position="53"/>
    </location>
</feature>
<dbReference type="PANTHER" id="PTHR45730">
    <property type="entry name" value="ZINC FINGER PROTEIN JAGGED"/>
    <property type="match status" value="1"/>
</dbReference>
<proteinExistence type="predicted"/>
<feature type="domain" description="C2H2-type" evidence="3">
    <location>
        <begin position="82"/>
        <end position="109"/>
    </location>
</feature>
<feature type="compositionally biased region" description="Pro residues" evidence="2">
    <location>
        <begin position="56"/>
        <end position="72"/>
    </location>
</feature>
<gene>
    <name evidence="4" type="ORF">FPE_LOCUS30312</name>
</gene>
<feature type="region of interest" description="Disordered" evidence="2">
    <location>
        <begin position="1"/>
        <end position="77"/>
    </location>
</feature>
<name>A0AAD2A780_9LAMI</name>
<dbReference type="PROSITE" id="PS00028">
    <property type="entry name" value="ZINC_FINGER_C2H2_1"/>
    <property type="match status" value="1"/>
</dbReference>
<dbReference type="EMBL" id="OU503054">
    <property type="protein sequence ID" value="CAI9782882.1"/>
    <property type="molecule type" value="Genomic_DNA"/>
</dbReference>
<dbReference type="Pfam" id="PF13912">
    <property type="entry name" value="zf-C2H2_6"/>
    <property type="match status" value="1"/>
</dbReference>
<dbReference type="InterPro" id="IPR013087">
    <property type="entry name" value="Znf_C2H2_type"/>
</dbReference>
<reference evidence="4" key="1">
    <citation type="submission" date="2023-05" db="EMBL/GenBank/DDBJ databases">
        <authorList>
            <person name="Huff M."/>
        </authorList>
    </citation>
    <scope>NUCLEOTIDE SEQUENCE</scope>
</reference>
<dbReference type="PROSITE" id="PS50157">
    <property type="entry name" value="ZINC_FINGER_C2H2_2"/>
    <property type="match status" value="1"/>
</dbReference>
<dbReference type="AlphaFoldDB" id="A0AAD2A780"/>
<keyword evidence="5" id="KW-1185">Reference proteome</keyword>